<sequence>METLHGDVTVPEQPERVVALGVAAADELISLGVEPVAVAADPGTLQDNAPWLADRIAGTADADLVPLDGEPNLEAIASAGPDLIVAEAYQVQDEAVFDRLNAIAPTIAPATDAVNPDWDERLLTTAQALGRTEEAEEIIDTITAEFAEAGAAVPGIDERTYQWVRADPDGYGFGNGSLFELFGLRPAGNQDNTQTGDALSREDTAELDADLLAVWAQSDEQRAELDADPLFRDLPAVESGTVYYADLAFANAINSPAPISLRWIRDELEPVIGELG</sequence>
<comment type="similarity">
    <text evidence="2">Belongs to the bacterial solute-binding protein 8 family.</text>
</comment>
<evidence type="ECO:0000313" key="7">
    <source>
        <dbReference type="Proteomes" id="UP001595847"/>
    </source>
</evidence>
<dbReference type="InterPro" id="IPR002491">
    <property type="entry name" value="ABC_transptr_periplasmic_BD"/>
</dbReference>
<dbReference type="Gene3D" id="3.40.50.1980">
    <property type="entry name" value="Nitrogenase molybdenum iron protein domain"/>
    <property type="match status" value="2"/>
</dbReference>
<keyword evidence="4" id="KW-0732">Signal</keyword>
<evidence type="ECO:0000259" key="5">
    <source>
        <dbReference type="PROSITE" id="PS50983"/>
    </source>
</evidence>
<name>A0ABV8FIZ7_9ACTN</name>
<dbReference type="PANTHER" id="PTHR30532:SF24">
    <property type="entry name" value="FERRIC ENTEROBACTIN-BINDING PERIPLASMIC PROTEIN FEPB"/>
    <property type="match status" value="1"/>
</dbReference>
<dbReference type="RefSeq" id="WP_378531308.1">
    <property type="nucleotide sequence ID" value="NZ_JBHSBH010000005.1"/>
</dbReference>
<dbReference type="EMBL" id="JBHSBH010000005">
    <property type="protein sequence ID" value="MFC3995807.1"/>
    <property type="molecule type" value="Genomic_DNA"/>
</dbReference>
<dbReference type="PROSITE" id="PS50983">
    <property type="entry name" value="FE_B12_PBP"/>
    <property type="match status" value="1"/>
</dbReference>
<dbReference type="InterPro" id="IPR051313">
    <property type="entry name" value="Bact_iron-sidero_bind"/>
</dbReference>
<feature type="domain" description="Fe/B12 periplasmic-binding" evidence="5">
    <location>
        <begin position="16"/>
        <end position="276"/>
    </location>
</feature>
<accession>A0ABV8FIZ7</accession>
<evidence type="ECO:0000256" key="2">
    <source>
        <dbReference type="ARBA" id="ARBA00008814"/>
    </source>
</evidence>
<dbReference type="Pfam" id="PF01497">
    <property type="entry name" value="Peripla_BP_2"/>
    <property type="match status" value="1"/>
</dbReference>
<evidence type="ECO:0000256" key="1">
    <source>
        <dbReference type="ARBA" id="ARBA00004196"/>
    </source>
</evidence>
<keyword evidence="7" id="KW-1185">Reference proteome</keyword>
<dbReference type="PANTHER" id="PTHR30532">
    <property type="entry name" value="IRON III DICITRATE-BINDING PERIPLASMIC PROTEIN"/>
    <property type="match status" value="1"/>
</dbReference>
<keyword evidence="3" id="KW-0813">Transport</keyword>
<organism evidence="6 7">
    <name type="scientific">Nocardiopsis sediminis</name>
    <dbReference type="NCBI Taxonomy" id="1778267"/>
    <lineage>
        <taxon>Bacteria</taxon>
        <taxon>Bacillati</taxon>
        <taxon>Actinomycetota</taxon>
        <taxon>Actinomycetes</taxon>
        <taxon>Streptosporangiales</taxon>
        <taxon>Nocardiopsidaceae</taxon>
        <taxon>Nocardiopsis</taxon>
    </lineage>
</organism>
<evidence type="ECO:0000313" key="6">
    <source>
        <dbReference type="EMBL" id="MFC3995807.1"/>
    </source>
</evidence>
<proteinExistence type="inferred from homology"/>
<dbReference type="Proteomes" id="UP001595847">
    <property type="component" value="Unassembled WGS sequence"/>
</dbReference>
<protein>
    <submittedName>
        <fullName evidence="6">ABC transporter substrate-binding protein</fullName>
    </submittedName>
</protein>
<reference evidence="7" key="1">
    <citation type="journal article" date="2019" name="Int. J. Syst. Evol. Microbiol.">
        <title>The Global Catalogue of Microorganisms (GCM) 10K type strain sequencing project: providing services to taxonomists for standard genome sequencing and annotation.</title>
        <authorList>
            <consortium name="The Broad Institute Genomics Platform"/>
            <consortium name="The Broad Institute Genome Sequencing Center for Infectious Disease"/>
            <person name="Wu L."/>
            <person name="Ma J."/>
        </authorList>
    </citation>
    <scope>NUCLEOTIDE SEQUENCE [LARGE SCALE GENOMIC DNA]</scope>
    <source>
        <strain evidence="7">TBRC 1826</strain>
    </source>
</reference>
<gene>
    <name evidence="6" type="ORF">ACFOVU_07770</name>
</gene>
<comment type="caution">
    <text evidence="6">The sequence shown here is derived from an EMBL/GenBank/DDBJ whole genome shotgun (WGS) entry which is preliminary data.</text>
</comment>
<evidence type="ECO:0000256" key="3">
    <source>
        <dbReference type="ARBA" id="ARBA00022448"/>
    </source>
</evidence>
<dbReference type="SUPFAM" id="SSF53807">
    <property type="entry name" value="Helical backbone' metal receptor"/>
    <property type="match status" value="1"/>
</dbReference>
<comment type="subcellular location">
    <subcellularLocation>
        <location evidence="1">Cell envelope</location>
    </subcellularLocation>
</comment>
<evidence type="ECO:0000256" key="4">
    <source>
        <dbReference type="ARBA" id="ARBA00022729"/>
    </source>
</evidence>